<dbReference type="AlphaFoldDB" id="A0A1L7WHP4"/>
<protein>
    <recommendedName>
        <fullName evidence="4">Transmembrane protein</fullName>
    </recommendedName>
</protein>
<evidence type="ECO:0008006" key="4">
    <source>
        <dbReference type="Google" id="ProtNLM"/>
    </source>
</evidence>
<organism evidence="2 3">
    <name type="scientific">Phialocephala subalpina</name>
    <dbReference type="NCBI Taxonomy" id="576137"/>
    <lineage>
        <taxon>Eukaryota</taxon>
        <taxon>Fungi</taxon>
        <taxon>Dikarya</taxon>
        <taxon>Ascomycota</taxon>
        <taxon>Pezizomycotina</taxon>
        <taxon>Leotiomycetes</taxon>
        <taxon>Helotiales</taxon>
        <taxon>Mollisiaceae</taxon>
        <taxon>Phialocephala</taxon>
        <taxon>Phialocephala fortinii species complex</taxon>
    </lineage>
</organism>
<evidence type="ECO:0000313" key="2">
    <source>
        <dbReference type="EMBL" id="CZR52277.1"/>
    </source>
</evidence>
<gene>
    <name evidence="2" type="ORF">PAC_02154</name>
</gene>
<evidence type="ECO:0000256" key="1">
    <source>
        <dbReference type="SAM" id="Phobius"/>
    </source>
</evidence>
<dbReference type="EMBL" id="FJOG01000002">
    <property type="protein sequence ID" value="CZR52277.1"/>
    <property type="molecule type" value="Genomic_DNA"/>
</dbReference>
<keyword evidence="1" id="KW-0472">Membrane</keyword>
<feature type="transmembrane region" description="Helical" evidence="1">
    <location>
        <begin position="307"/>
        <end position="330"/>
    </location>
</feature>
<feature type="transmembrane region" description="Helical" evidence="1">
    <location>
        <begin position="49"/>
        <end position="73"/>
    </location>
</feature>
<evidence type="ECO:0000313" key="3">
    <source>
        <dbReference type="Proteomes" id="UP000184330"/>
    </source>
</evidence>
<sequence length="404" mass="44989">MSDVKVLNQWVGPLAGFLLPAVVFVLVIPRNYRVPRGAPFFNHHIIVSFLWLIFALFLLVFDVLIWTMIPIMVRAPDEDLKDWRILRSIEKVGVRYSRAEASHALAVTLVATFKPREDLNRREANDLVDDVADKICNASDVSKTKEKLRQLLGQQMSYGVQIGAPVVFYLGAYTYSIFDADSRLGDNDTAHAIAFGLWYGLIVLTATSCCCVPGLNNPWTNESIFDTPYVEKAKEMLRGFFSLYESQHPIVDAGKIGGDEKPIHPHIRSIINSKGLSLLSCVLATTAVAVIYGLAFSISYNTPRVGFGCRATTILCHGISQIVLIIFWFYHNGDDDEKTHWIKWPIYVLAALLFAFSVFVAIGGTIMQLLGVYRDCLCKAGLRFGSNQAARIVVLSSDTEEDGN</sequence>
<proteinExistence type="predicted"/>
<dbReference type="Proteomes" id="UP000184330">
    <property type="component" value="Unassembled WGS sequence"/>
</dbReference>
<feature type="transmembrane region" description="Helical" evidence="1">
    <location>
        <begin position="275"/>
        <end position="295"/>
    </location>
</feature>
<feature type="transmembrane region" description="Helical" evidence="1">
    <location>
        <begin position="158"/>
        <end position="178"/>
    </location>
</feature>
<feature type="transmembrane region" description="Helical" evidence="1">
    <location>
        <begin position="6"/>
        <end position="28"/>
    </location>
</feature>
<keyword evidence="1" id="KW-0812">Transmembrane</keyword>
<keyword evidence="3" id="KW-1185">Reference proteome</keyword>
<feature type="transmembrane region" description="Helical" evidence="1">
    <location>
        <begin position="346"/>
        <end position="373"/>
    </location>
</feature>
<dbReference type="OrthoDB" id="5392263at2759"/>
<accession>A0A1L7WHP4</accession>
<name>A0A1L7WHP4_9HELO</name>
<feature type="transmembrane region" description="Helical" evidence="1">
    <location>
        <begin position="190"/>
        <end position="215"/>
    </location>
</feature>
<reference evidence="2 3" key="1">
    <citation type="submission" date="2016-03" db="EMBL/GenBank/DDBJ databases">
        <authorList>
            <person name="Ploux O."/>
        </authorList>
    </citation>
    <scope>NUCLEOTIDE SEQUENCE [LARGE SCALE GENOMIC DNA]</scope>
    <source>
        <strain evidence="2 3">UAMH 11012</strain>
    </source>
</reference>
<keyword evidence="1" id="KW-1133">Transmembrane helix</keyword>